<evidence type="ECO:0000313" key="5">
    <source>
        <dbReference type="Proteomes" id="UP001162164"/>
    </source>
</evidence>
<evidence type="ECO:0000313" key="4">
    <source>
        <dbReference type="EMBL" id="KAJ8983045.1"/>
    </source>
</evidence>
<evidence type="ECO:0000256" key="1">
    <source>
        <dbReference type="ARBA" id="ARBA00006484"/>
    </source>
</evidence>
<dbReference type="InterPro" id="IPR036291">
    <property type="entry name" value="NAD(P)-bd_dom_sf"/>
</dbReference>
<evidence type="ECO:0000256" key="2">
    <source>
        <dbReference type="ARBA" id="ARBA00023002"/>
    </source>
</evidence>
<dbReference type="Gene3D" id="3.40.50.720">
    <property type="entry name" value="NAD(P)-binding Rossmann-like Domain"/>
    <property type="match status" value="1"/>
</dbReference>
<organism evidence="4 5">
    <name type="scientific">Molorchus minor</name>
    <dbReference type="NCBI Taxonomy" id="1323400"/>
    <lineage>
        <taxon>Eukaryota</taxon>
        <taxon>Metazoa</taxon>
        <taxon>Ecdysozoa</taxon>
        <taxon>Arthropoda</taxon>
        <taxon>Hexapoda</taxon>
        <taxon>Insecta</taxon>
        <taxon>Pterygota</taxon>
        <taxon>Neoptera</taxon>
        <taxon>Endopterygota</taxon>
        <taxon>Coleoptera</taxon>
        <taxon>Polyphaga</taxon>
        <taxon>Cucujiformia</taxon>
        <taxon>Chrysomeloidea</taxon>
        <taxon>Cerambycidae</taxon>
        <taxon>Lamiinae</taxon>
        <taxon>Monochamini</taxon>
        <taxon>Molorchus</taxon>
    </lineage>
</organism>
<dbReference type="Proteomes" id="UP001162164">
    <property type="component" value="Unassembled WGS sequence"/>
</dbReference>
<dbReference type="InterPro" id="IPR020904">
    <property type="entry name" value="Sc_DH/Rdtase_CS"/>
</dbReference>
<name>A0ABQ9K0K2_9CUCU</name>
<proteinExistence type="inferred from homology"/>
<dbReference type="InterPro" id="IPR002347">
    <property type="entry name" value="SDR_fam"/>
</dbReference>
<reference evidence="4" key="1">
    <citation type="journal article" date="2023" name="Insect Mol. Biol.">
        <title>Genome sequencing provides insights into the evolution of gene families encoding plant cell wall-degrading enzymes in longhorned beetles.</title>
        <authorList>
            <person name="Shin N.R."/>
            <person name="Okamura Y."/>
            <person name="Kirsch R."/>
            <person name="Pauchet Y."/>
        </authorList>
    </citation>
    <scope>NUCLEOTIDE SEQUENCE</scope>
    <source>
        <strain evidence="4">MMC_N1</strain>
    </source>
</reference>
<dbReference type="SUPFAM" id="SSF51735">
    <property type="entry name" value="NAD(P)-binding Rossmann-fold domains"/>
    <property type="match status" value="1"/>
</dbReference>
<keyword evidence="5" id="KW-1185">Reference proteome</keyword>
<dbReference type="Pfam" id="PF00106">
    <property type="entry name" value="adh_short"/>
    <property type="match status" value="1"/>
</dbReference>
<evidence type="ECO:0000256" key="3">
    <source>
        <dbReference type="SAM" id="MobiDB-lite"/>
    </source>
</evidence>
<feature type="compositionally biased region" description="Basic and acidic residues" evidence="3">
    <location>
        <begin position="196"/>
        <end position="205"/>
    </location>
</feature>
<dbReference type="PRINTS" id="PR01167">
    <property type="entry name" value="INSADHFAMILY"/>
</dbReference>
<keyword evidence="2" id="KW-0560">Oxidoreductase</keyword>
<feature type="non-terminal residue" evidence="4">
    <location>
        <position position="1"/>
    </location>
</feature>
<sequence>PAQFVEPYWLFSTWESTTGVKGGIVINVASILGLQPLFSSPVYVGTKHFLIGFTRSMGSDYFCKMTSVKVMAICPGVTDTVLITDSSKGRTTRFWRLGEGTSLQFGSITTTRYAAGSKKFAVWGLPEEVGKGIITMIKDDDNGSIWVSEACDVYKVNLPDRNTFKPPGAGKGCPPKDPCKTDGCGAKQDPCAPDPCKPDPCKKESSCGSPKPCTGQDPFDPTKK</sequence>
<dbReference type="PANTHER" id="PTHR44229:SF8">
    <property type="entry name" value="ALCOHOL DEHYDROGENASE-RELATED"/>
    <property type="match status" value="1"/>
</dbReference>
<dbReference type="EMBL" id="JAPWTJ010000096">
    <property type="protein sequence ID" value="KAJ8983045.1"/>
    <property type="molecule type" value="Genomic_DNA"/>
</dbReference>
<comment type="similarity">
    <text evidence="1">Belongs to the short-chain dehydrogenases/reductases (SDR) family.</text>
</comment>
<dbReference type="PROSITE" id="PS00061">
    <property type="entry name" value="ADH_SHORT"/>
    <property type="match status" value="1"/>
</dbReference>
<protein>
    <submittedName>
        <fullName evidence="4">Uncharacterized protein</fullName>
    </submittedName>
</protein>
<comment type="caution">
    <text evidence="4">The sequence shown here is derived from an EMBL/GenBank/DDBJ whole genome shotgun (WGS) entry which is preliminary data.</text>
</comment>
<gene>
    <name evidence="4" type="ORF">NQ317_013250</name>
</gene>
<feature type="region of interest" description="Disordered" evidence="3">
    <location>
        <begin position="165"/>
        <end position="224"/>
    </location>
</feature>
<dbReference type="PANTHER" id="PTHR44229">
    <property type="entry name" value="15-HYDROXYPROSTAGLANDIN DEHYDROGENASE [NAD(+)]"/>
    <property type="match status" value="1"/>
</dbReference>
<accession>A0ABQ9K0K2</accession>